<evidence type="ECO:0000256" key="3">
    <source>
        <dbReference type="ARBA" id="ARBA00012229"/>
    </source>
</evidence>
<dbReference type="InterPro" id="IPR039261">
    <property type="entry name" value="FNR_nucleotide-bd"/>
</dbReference>
<dbReference type="EMBL" id="CABPSB010000003">
    <property type="protein sequence ID" value="VVD85686.1"/>
    <property type="molecule type" value="Genomic_DNA"/>
</dbReference>
<evidence type="ECO:0000256" key="6">
    <source>
        <dbReference type="ARBA" id="ARBA00022621"/>
    </source>
</evidence>
<feature type="domain" description="Globin" evidence="15">
    <location>
        <begin position="1"/>
        <end position="138"/>
    </location>
</feature>
<dbReference type="Pfam" id="PF00970">
    <property type="entry name" value="FAD_binding_6"/>
    <property type="match status" value="1"/>
</dbReference>
<dbReference type="Gene3D" id="2.40.30.10">
    <property type="entry name" value="Translation factors"/>
    <property type="match status" value="1"/>
</dbReference>
<dbReference type="OrthoDB" id="9801223at2"/>
<evidence type="ECO:0000256" key="13">
    <source>
        <dbReference type="ARBA" id="ARBA00049433"/>
    </source>
</evidence>
<dbReference type="PROSITE" id="PS51384">
    <property type="entry name" value="FAD_FR"/>
    <property type="match status" value="1"/>
</dbReference>
<evidence type="ECO:0000259" key="15">
    <source>
        <dbReference type="PROSITE" id="PS01033"/>
    </source>
</evidence>
<comment type="catalytic activity">
    <reaction evidence="12">
        <text>2 nitric oxide + NADH + 2 O2 = 2 nitrate + NAD(+) + H(+)</text>
        <dbReference type="Rhea" id="RHEA:19469"/>
        <dbReference type="ChEBI" id="CHEBI:15378"/>
        <dbReference type="ChEBI" id="CHEBI:15379"/>
        <dbReference type="ChEBI" id="CHEBI:16480"/>
        <dbReference type="ChEBI" id="CHEBI:17632"/>
        <dbReference type="ChEBI" id="CHEBI:57540"/>
        <dbReference type="ChEBI" id="CHEBI:57945"/>
        <dbReference type="EC" id="1.14.12.17"/>
    </reaction>
</comment>
<protein>
    <recommendedName>
        <fullName evidence="3">nitric oxide dioxygenase</fullName>
        <ecNumber evidence="3">1.14.12.17</ecNumber>
    </recommendedName>
</protein>
<evidence type="ECO:0000256" key="9">
    <source>
        <dbReference type="ARBA" id="ARBA00023004"/>
    </source>
</evidence>
<evidence type="ECO:0000256" key="10">
    <source>
        <dbReference type="ARBA" id="ARBA00023027"/>
    </source>
</evidence>
<dbReference type="PRINTS" id="PR00410">
    <property type="entry name" value="PHEHYDRXLASE"/>
</dbReference>
<evidence type="ECO:0000256" key="14">
    <source>
        <dbReference type="RuleBase" id="RU000356"/>
    </source>
</evidence>
<comment type="function">
    <text evidence="11">Is involved in NO detoxification in an aerobic process, termed nitric oxide dioxygenase (NOD) reaction that utilizes O(2) and NAD(P)H to convert NO to nitrate, which protects the bacterium from various noxious nitrogen compounds. Therefore, plays a central role in the inducible response to nitrosative stress.</text>
</comment>
<keyword evidence="10" id="KW-0520">NAD</keyword>
<dbReference type="GO" id="GO:0020037">
    <property type="term" value="F:heme binding"/>
    <property type="evidence" value="ECO:0007669"/>
    <property type="project" value="InterPro"/>
</dbReference>
<dbReference type="FunFam" id="1.10.490.10:FF:000003">
    <property type="entry name" value="Flavohemoprotein"/>
    <property type="match status" value="1"/>
</dbReference>
<organism evidence="17 18">
    <name type="scientific">Pandoraea anhela</name>
    <dbReference type="NCBI Taxonomy" id="2508295"/>
    <lineage>
        <taxon>Bacteria</taxon>
        <taxon>Pseudomonadati</taxon>
        <taxon>Pseudomonadota</taxon>
        <taxon>Betaproteobacteria</taxon>
        <taxon>Burkholderiales</taxon>
        <taxon>Burkholderiaceae</taxon>
        <taxon>Pandoraea</taxon>
    </lineage>
</organism>
<keyword evidence="9" id="KW-0408">Iron</keyword>
<dbReference type="SUPFAM" id="SSF46458">
    <property type="entry name" value="Globin-like"/>
    <property type="match status" value="1"/>
</dbReference>
<dbReference type="GO" id="GO:0005344">
    <property type="term" value="F:oxygen carrier activity"/>
    <property type="evidence" value="ECO:0007669"/>
    <property type="project" value="UniProtKB-KW"/>
</dbReference>
<proteinExistence type="inferred from homology"/>
<keyword evidence="4" id="KW-0216">Detoxification</keyword>
<dbReference type="Gene3D" id="1.10.490.10">
    <property type="entry name" value="Globins"/>
    <property type="match status" value="1"/>
</dbReference>
<dbReference type="CDD" id="cd06184">
    <property type="entry name" value="flavohem_like_fad_nad_binding"/>
    <property type="match status" value="1"/>
</dbReference>
<dbReference type="InterPro" id="IPR008333">
    <property type="entry name" value="Cbr1-like_FAD-bd_dom"/>
</dbReference>
<evidence type="ECO:0000259" key="16">
    <source>
        <dbReference type="PROSITE" id="PS51384"/>
    </source>
</evidence>
<dbReference type="EC" id="1.14.12.17" evidence="3"/>
<comment type="catalytic activity">
    <reaction evidence="13">
        <text>2 nitric oxide + NADPH + 2 O2 = 2 nitrate + NADP(+) + H(+)</text>
        <dbReference type="Rhea" id="RHEA:19465"/>
        <dbReference type="ChEBI" id="CHEBI:15378"/>
        <dbReference type="ChEBI" id="CHEBI:15379"/>
        <dbReference type="ChEBI" id="CHEBI:16480"/>
        <dbReference type="ChEBI" id="CHEBI:17632"/>
        <dbReference type="ChEBI" id="CHEBI:57783"/>
        <dbReference type="ChEBI" id="CHEBI:58349"/>
        <dbReference type="EC" id="1.14.12.17"/>
    </reaction>
</comment>
<evidence type="ECO:0000256" key="1">
    <source>
        <dbReference type="ARBA" id="ARBA00001970"/>
    </source>
</evidence>
<dbReference type="InterPro" id="IPR001433">
    <property type="entry name" value="OxRdtase_FAD/NAD-bd"/>
</dbReference>
<dbReference type="InterPro" id="IPR012292">
    <property type="entry name" value="Globin/Proto"/>
</dbReference>
<keyword evidence="7" id="KW-0479">Metal-binding</keyword>
<dbReference type="GO" id="GO:0071500">
    <property type="term" value="P:cellular response to nitrosative stress"/>
    <property type="evidence" value="ECO:0007669"/>
    <property type="project" value="TreeGrafter"/>
</dbReference>
<evidence type="ECO:0000256" key="7">
    <source>
        <dbReference type="ARBA" id="ARBA00022723"/>
    </source>
</evidence>
<dbReference type="CDD" id="cd08922">
    <property type="entry name" value="FHb-globin"/>
    <property type="match status" value="1"/>
</dbReference>
<evidence type="ECO:0000256" key="11">
    <source>
        <dbReference type="ARBA" id="ARBA00025094"/>
    </source>
</evidence>
<evidence type="ECO:0000256" key="5">
    <source>
        <dbReference type="ARBA" id="ARBA00022617"/>
    </source>
</evidence>
<keyword evidence="14" id="KW-0813">Transport</keyword>
<dbReference type="InterPro" id="IPR017927">
    <property type="entry name" value="FAD-bd_FR_type"/>
</dbReference>
<sequence>MLSAASRPYIDASVPVLREHGLAITRHFYASLFEAHPELRHLFNMGNQASGAQQQSLASAVFAYAANIDNAAALAPVLERIVHKHVSVGITPSHYPIVGRHLLSAIKHVLGDAATPELIAAWDEAYWLLAGELIAAEARLSEKTHAPLGALRELIVTDVDRETEHVVSYYLRTPEGNSPGEFAPGQYVSVSITLPDGLQQRRQYSLSDAPDAPHWRITVKREDATGAKPAGQVSNWLHANLKAGDRLLVSPAYGEFTLPQNDARALVLLSAGVGITPMMSMVAALAARESRREILFAHAGRNGSHVALRRQLAFAGTRLAHLRVATFFETPLPTEREGVDYTFAGRMDLSQLTLPADADYLLCGPSAFMQTQWRALRDAGVPAERMHREVFGPDALDHLL</sequence>
<evidence type="ECO:0000256" key="2">
    <source>
        <dbReference type="ARBA" id="ARBA00006401"/>
    </source>
</evidence>
<evidence type="ECO:0000313" key="18">
    <source>
        <dbReference type="Proteomes" id="UP000406256"/>
    </source>
</evidence>
<dbReference type="Proteomes" id="UP000406256">
    <property type="component" value="Unassembled WGS sequence"/>
</dbReference>
<dbReference type="PANTHER" id="PTHR43396:SF3">
    <property type="entry name" value="FLAVOHEMOPROTEIN"/>
    <property type="match status" value="1"/>
</dbReference>
<dbReference type="PROSITE" id="PS01033">
    <property type="entry name" value="GLOBIN"/>
    <property type="match status" value="1"/>
</dbReference>
<feature type="domain" description="FAD-binding FR-type" evidence="16">
    <location>
        <begin position="149"/>
        <end position="259"/>
    </location>
</feature>
<dbReference type="GO" id="GO:0071949">
    <property type="term" value="F:FAD binding"/>
    <property type="evidence" value="ECO:0007669"/>
    <property type="project" value="TreeGrafter"/>
</dbReference>
<dbReference type="SUPFAM" id="SSF63380">
    <property type="entry name" value="Riboflavin synthase domain-like"/>
    <property type="match status" value="1"/>
</dbReference>
<gene>
    <name evidence="17" type="ORF">PAN31108_01351</name>
</gene>
<dbReference type="GO" id="GO:0019825">
    <property type="term" value="F:oxygen binding"/>
    <property type="evidence" value="ECO:0007669"/>
    <property type="project" value="InterPro"/>
</dbReference>
<reference evidence="17 18" key="1">
    <citation type="submission" date="2019-08" db="EMBL/GenBank/DDBJ databases">
        <authorList>
            <person name="Peeters C."/>
        </authorList>
    </citation>
    <scope>NUCLEOTIDE SEQUENCE [LARGE SCALE GENOMIC DNA]</scope>
    <source>
        <strain evidence="17 18">LMG 31108</strain>
    </source>
</reference>
<keyword evidence="6 14" id="KW-0561">Oxygen transport</keyword>
<dbReference type="AlphaFoldDB" id="A0A5E4TBX4"/>
<dbReference type="GO" id="GO:0009636">
    <property type="term" value="P:response to toxic substance"/>
    <property type="evidence" value="ECO:0007669"/>
    <property type="project" value="UniProtKB-KW"/>
</dbReference>
<keyword evidence="18" id="KW-1185">Reference proteome</keyword>
<keyword evidence="5 14" id="KW-0349">Heme</keyword>
<dbReference type="Gene3D" id="3.40.50.80">
    <property type="entry name" value="Nucleotide-binding domain of ferredoxin-NADP reductase (FNR) module"/>
    <property type="match status" value="1"/>
</dbReference>
<dbReference type="InterPro" id="IPR000971">
    <property type="entry name" value="Globin"/>
</dbReference>
<dbReference type="InterPro" id="IPR009050">
    <property type="entry name" value="Globin-like_sf"/>
</dbReference>
<name>A0A5E4TBX4_9BURK</name>
<evidence type="ECO:0000256" key="4">
    <source>
        <dbReference type="ARBA" id="ARBA00022575"/>
    </source>
</evidence>
<dbReference type="RefSeq" id="WP_150668096.1">
    <property type="nucleotide sequence ID" value="NZ_CABPSB010000003.1"/>
</dbReference>
<accession>A0A5E4TBX4</accession>
<dbReference type="Pfam" id="PF00175">
    <property type="entry name" value="NAD_binding_1"/>
    <property type="match status" value="1"/>
</dbReference>
<keyword evidence="8" id="KW-0521">NADP</keyword>
<comment type="cofactor">
    <cofactor evidence="1">
        <name>heme b</name>
        <dbReference type="ChEBI" id="CHEBI:60344"/>
    </cofactor>
</comment>
<evidence type="ECO:0000256" key="12">
    <source>
        <dbReference type="ARBA" id="ARBA00048649"/>
    </source>
</evidence>
<dbReference type="GO" id="GO:0008941">
    <property type="term" value="F:nitric oxide dioxygenase NAD(P)H activity"/>
    <property type="evidence" value="ECO:0007669"/>
    <property type="project" value="UniProtKB-EC"/>
</dbReference>
<dbReference type="GO" id="GO:0046872">
    <property type="term" value="F:metal ion binding"/>
    <property type="evidence" value="ECO:0007669"/>
    <property type="project" value="UniProtKB-KW"/>
</dbReference>
<dbReference type="SUPFAM" id="SSF52343">
    <property type="entry name" value="Ferredoxin reductase-like, C-terminal NADP-linked domain"/>
    <property type="match status" value="1"/>
</dbReference>
<evidence type="ECO:0000313" key="17">
    <source>
        <dbReference type="EMBL" id="VVD85686.1"/>
    </source>
</evidence>
<comment type="similarity">
    <text evidence="14">Belongs to the globin family.</text>
</comment>
<dbReference type="Pfam" id="PF00042">
    <property type="entry name" value="Globin"/>
    <property type="match status" value="1"/>
</dbReference>
<dbReference type="InterPro" id="IPR017938">
    <property type="entry name" value="Riboflavin_synthase-like_b-brl"/>
</dbReference>
<evidence type="ECO:0000256" key="8">
    <source>
        <dbReference type="ARBA" id="ARBA00022857"/>
    </source>
</evidence>
<dbReference type="GO" id="GO:0046210">
    <property type="term" value="P:nitric oxide catabolic process"/>
    <property type="evidence" value="ECO:0007669"/>
    <property type="project" value="TreeGrafter"/>
</dbReference>
<dbReference type="PANTHER" id="PTHR43396">
    <property type="entry name" value="FLAVOHEMOPROTEIN"/>
    <property type="match status" value="1"/>
</dbReference>
<comment type="similarity">
    <text evidence="2">In the C-terminal section; belongs to the flavoprotein pyridine nucleotide cytochrome reductase family.</text>
</comment>